<evidence type="ECO:0000313" key="1">
    <source>
        <dbReference type="EMBL" id="KIO44849.1"/>
    </source>
</evidence>
<dbReference type="OrthoDB" id="1100074at2"/>
<dbReference type="AlphaFoldDB" id="A0A0C3RGZ0"/>
<dbReference type="EMBL" id="JPIU01000038">
    <property type="protein sequence ID" value="KIO44849.1"/>
    <property type="molecule type" value="Genomic_DNA"/>
</dbReference>
<sequence length="346" mass="38515">MKKAVFIAILIFVGIACRAENRSRTFKKNFPASAVKELRVWNRFGNIDVRQEGNEFEIEAVIAMEGKSGAKLDELLKYIYIQVQEEGEVLDVKTVFEKDMSMLQRVSSVIVNVDYHIKVPVGKNVKLEVEDGNILLGDFVGNLSVGSVSGNFKAHSVKEGVFMVNFSKGDFEIEELTQLKGEFKSAKVKIGGGKEVKLNCTSTTLQLMEADHLNLKTSGGTCFLGMIDCLTAESFYTKYEIQDIGDSLQMKTRWGEVNIRNIHFSFAVVEIKSSSTKLGLTFGEGAGYDLSLKYNRGVKVDLPESFQLETQPVTEKNIIWRKGAVGDKKYDSKVVLELSGGNLFIQ</sequence>
<accession>A0A0C3RGZ0</accession>
<protein>
    <recommendedName>
        <fullName evidence="3">Adhesin domain-containing protein</fullName>
    </recommendedName>
</protein>
<organism evidence="1 2">
    <name type="scientific">Sanguibacteroides justesenii</name>
    <dbReference type="NCBI Taxonomy" id="1547597"/>
    <lineage>
        <taxon>Bacteria</taxon>
        <taxon>Pseudomonadati</taxon>
        <taxon>Bacteroidota</taxon>
        <taxon>Bacteroidia</taxon>
        <taxon>Bacteroidales</taxon>
        <taxon>Porphyromonadaceae</taxon>
        <taxon>Sanguibacteroides</taxon>
    </lineage>
</organism>
<dbReference type="PROSITE" id="PS51257">
    <property type="entry name" value="PROKAR_LIPOPROTEIN"/>
    <property type="match status" value="1"/>
</dbReference>
<comment type="caution">
    <text evidence="1">The sequence shown here is derived from an EMBL/GenBank/DDBJ whole genome shotgun (WGS) entry which is preliminary data.</text>
</comment>
<reference evidence="1 2" key="1">
    <citation type="submission" date="2014-07" db="EMBL/GenBank/DDBJ databases">
        <title>Porphyromonadaceae bacterium OUH 308042 = ATCC BAA-2681 = DSM 28342 draft genome.</title>
        <authorList>
            <person name="Sydenham T.V."/>
            <person name="Hasman H."/>
            <person name="Justensen U.S."/>
        </authorList>
    </citation>
    <scope>NUCLEOTIDE SEQUENCE [LARGE SCALE GENOMIC DNA]</scope>
    <source>
        <strain evidence="1 2">OUH 308042</strain>
    </source>
</reference>
<dbReference type="RefSeq" id="WP_041505088.1">
    <property type="nucleotide sequence ID" value="NZ_JPIU01000038.1"/>
</dbReference>
<name>A0A0C3RGZ0_9PORP</name>
<evidence type="ECO:0000313" key="2">
    <source>
        <dbReference type="Proteomes" id="UP000031980"/>
    </source>
</evidence>
<keyword evidence="2" id="KW-1185">Reference proteome</keyword>
<evidence type="ECO:0008006" key="3">
    <source>
        <dbReference type="Google" id="ProtNLM"/>
    </source>
</evidence>
<gene>
    <name evidence="1" type="ORF">BA92_07455</name>
</gene>
<dbReference type="Proteomes" id="UP000031980">
    <property type="component" value="Unassembled WGS sequence"/>
</dbReference>
<proteinExistence type="predicted"/>